<name>A0ABS2IEJ4_9GAMM</name>
<evidence type="ECO:0000313" key="3">
    <source>
        <dbReference type="Proteomes" id="UP000717995"/>
    </source>
</evidence>
<dbReference type="RefSeq" id="WP_205348378.1">
    <property type="nucleotide sequence ID" value="NZ_JAFEUP010000003.1"/>
</dbReference>
<evidence type="ECO:0000259" key="1">
    <source>
        <dbReference type="Pfam" id="PF13439"/>
    </source>
</evidence>
<dbReference type="InterPro" id="IPR028098">
    <property type="entry name" value="Glyco_trans_4-like_N"/>
</dbReference>
<sequence length="359" mass="39448">MPKVLQLMVQAGESTAKVGDLIASELKDFQFINCYLHAGRQGEVSLNLPSFLVSGVFRYLAALWIYLRLRHLMPEVILVHRFKCLHLGYLLSLLMRRSLIVVVHGVGDYDRGYRRRLLARALRRGGRVVCVSEYVRDYIYSVLGGSVEHVSVIPNSIDFAKVEKQCLSRFAAREQLGGLGAEGQMVIGFVGRLASVKGAPDFVEAALRLNASNVQFVIMGDGPLRPELEALVRDKGNPGNVRFCGFVRDAFTLVGALDLLVMPSRSEGFPLALLEAVASEVPVVASDIAVFREILGDSPFLYKAGDLEALVSRLEACIGLFHEQSLADAGLNIATQIKADYPYAGFIAGYEKLIRSVCR</sequence>
<dbReference type="PANTHER" id="PTHR12526:SF630">
    <property type="entry name" value="GLYCOSYLTRANSFERASE"/>
    <property type="match status" value="1"/>
</dbReference>
<dbReference type="PANTHER" id="PTHR12526">
    <property type="entry name" value="GLYCOSYLTRANSFERASE"/>
    <property type="match status" value="1"/>
</dbReference>
<dbReference type="EMBL" id="JAFEUP010000003">
    <property type="protein sequence ID" value="MBM7061185.1"/>
    <property type="molecule type" value="Genomic_DNA"/>
</dbReference>
<evidence type="ECO:0000313" key="2">
    <source>
        <dbReference type="EMBL" id="MBM7061185.1"/>
    </source>
</evidence>
<keyword evidence="3" id="KW-1185">Reference proteome</keyword>
<dbReference type="Gene3D" id="3.40.50.2000">
    <property type="entry name" value="Glycogen Phosphorylase B"/>
    <property type="match status" value="2"/>
</dbReference>
<accession>A0ABS2IEJ4</accession>
<organism evidence="2 3">
    <name type="scientific">Zestomonas insulae</name>
    <dbReference type="NCBI Taxonomy" id="2809017"/>
    <lineage>
        <taxon>Bacteria</taxon>
        <taxon>Pseudomonadati</taxon>
        <taxon>Pseudomonadota</taxon>
        <taxon>Gammaproteobacteria</taxon>
        <taxon>Pseudomonadales</taxon>
        <taxon>Pseudomonadaceae</taxon>
        <taxon>Zestomonas</taxon>
    </lineage>
</organism>
<feature type="domain" description="Glycosyltransferase subfamily 4-like N-terminal" evidence="1">
    <location>
        <begin position="54"/>
        <end position="159"/>
    </location>
</feature>
<dbReference type="Proteomes" id="UP000717995">
    <property type="component" value="Unassembled WGS sequence"/>
</dbReference>
<proteinExistence type="predicted"/>
<dbReference type="SUPFAM" id="SSF53756">
    <property type="entry name" value="UDP-Glycosyltransferase/glycogen phosphorylase"/>
    <property type="match status" value="1"/>
</dbReference>
<gene>
    <name evidence="2" type="ORF">JQX08_10745</name>
</gene>
<reference evidence="2 3" key="1">
    <citation type="submission" date="2021-02" db="EMBL/GenBank/DDBJ databases">
        <authorList>
            <person name="Lee D.-H."/>
        </authorList>
    </citation>
    <scope>NUCLEOTIDE SEQUENCE [LARGE SCALE GENOMIC DNA]</scope>
    <source>
        <strain evidence="2 3">UL073</strain>
    </source>
</reference>
<comment type="caution">
    <text evidence="2">The sequence shown here is derived from an EMBL/GenBank/DDBJ whole genome shotgun (WGS) entry which is preliminary data.</text>
</comment>
<dbReference type="Pfam" id="PF13692">
    <property type="entry name" value="Glyco_trans_1_4"/>
    <property type="match status" value="1"/>
</dbReference>
<dbReference type="Pfam" id="PF13439">
    <property type="entry name" value="Glyco_transf_4"/>
    <property type="match status" value="1"/>
</dbReference>
<protein>
    <submittedName>
        <fullName evidence="2">Glycosyltransferase</fullName>
    </submittedName>
</protein>